<name>A0A097ATG9_THEKI</name>
<keyword evidence="3" id="KW-0808">Transferase</keyword>
<dbReference type="FunFam" id="3.40.50.880:FF:000003">
    <property type="entry name" value="Anthranilate synthase component II"/>
    <property type="match status" value="1"/>
</dbReference>
<dbReference type="InterPro" id="IPR029062">
    <property type="entry name" value="Class_I_gatase-like"/>
</dbReference>
<gene>
    <name evidence="3" type="primary">pabA</name>
    <name evidence="3" type="ORF">TKV_c19640</name>
</gene>
<dbReference type="InterPro" id="IPR006221">
    <property type="entry name" value="TrpG/PapA_dom"/>
</dbReference>
<evidence type="ECO:0000313" key="3">
    <source>
        <dbReference type="EMBL" id="AIS53108.1"/>
    </source>
</evidence>
<dbReference type="GO" id="GO:0004049">
    <property type="term" value="F:anthranilate synthase activity"/>
    <property type="evidence" value="ECO:0007669"/>
    <property type="project" value="TreeGrafter"/>
</dbReference>
<dbReference type="GO" id="GO:0000162">
    <property type="term" value="P:L-tryptophan biosynthetic process"/>
    <property type="evidence" value="ECO:0007669"/>
    <property type="project" value="TreeGrafter"/>
</dbReference>
<keyword evidence="3" id="KW-0032">Aminotransferase</keyword>
<dbReference type="AlphaFoldDB" id="A0A097ATG9"/>
<dbReference type="PRINTS" id="PR00096">
    <property type="entry name" value="GATASE"/>
</dbReference>
<feature type="domain" description="Glutamine amidotransferase" evidence="2">
    <location>
        <begin position="3"/>
        <end position="186"/>
    </location>
</feature>
<dbReference type="PANTHER" id="PTHR43418">
    <property type="entry name" value="MULTIFUNCTIONAL TRYPTOPHAN BIOSYNTHESIS PROTEIN-RELATED"/>
    <property type="match status" value="1"/>
</dbReference>
<dbReference type="STRING" id="2325.TKV_c19640"/>
<dbReference type="EC" id="2.6.1.85" evidence="3"/>
<dbReference type="eggNOG" id="COG0512">
    <property type="taxonomic scope" value="Bacteria"/>
</dbReference>
<dbReference type="Proteomes" id="UP000029669">
    <property type="component" value="Chromosome"/>
</dbReference>
<evidence type="ECO:0000256" key="1">
    <source>
        <dbReference type="ARBA" id="ARBA00022962"/>
    </source>
</evidence>
<dbReference type="InterPro" id="IPR017926">
    <property type="entry name" value="GATASE"/>
</dbReference>
<reference evidence="4" key="1">
    <citation type="journal article" date="2015" name="Genome Announc.">
        <title>Whole-Genome Sequences of 80 Environmental and Clinical Isolates of Burkholderia pseudomallei.</title>
        <authorList>
            <person name="Johnson S.L."/>
            <person name="Baker A.L."/>
            <person name="Chain P.S."/>
            <person name="Currie B.J."/>
            <person name="Daligault H.E."/>
            <person name="Davenport K.W."/>
            <person name="Davis C.B."/>
            <person name="Inglis T.J."/>
            <person name="Kaestli M."/>
            <person name="Koren S."/>
            <person name="Mayo M."/>
            <person name="Merritt A.J."/>
            <person name="Price E.P."/>
            <person name="Sarovich D.S."/>
            <person name="Warner J."/>
            <person name="Rosovitz M.J."/>
        </authorList>
    </citation>
    <scope>NUCLEOTIDE SEQUENCE [LARGE SCALE GENOMIC DNA]</scope>
    <source>
        <strain evidence="4">DSM 2030</strain>
    </source>
</reference>
<dbReference type="Pfam" id="PF00117">
    <property type="entry name" value="GATase"/>
    <property type="match status" value="1"/>
</dbReference>
<dbReference type="PRINTS" id="PR00099">
    <property type="entry name" value="CPSGATASE"/>
</dbReference>
<sequence length="190" mass="21621">MILIVDNYDSFTYNLYNYFLRLKEDTIVKNRDEVDIDFIKSLNPSHIVLSPGPGRPTDDKILLDIIEVFKDKKKILGVCLGHQAIGVYFGAKLVKALKPMHGIVDDIEHDGMGIYRDLNNPLKVTRYHSLILSQDGFPHDNLKITAINKKGEIMGIRHKKYAIEGVQFHPESIATEEGLLMLKNFLEGEN</sequence>
<dbReference type="KEGG" id="tki:TKV_c19640"/>
<dbReference type="PROSITE" id="PS51273">
    <property type="entry name" value="GATASE_TYPE_1"/>
    <property type="match status" value="1"/>
</dbReference>
<dbReference type="GO" id="GO:0005829">
    <property type="term" value="C:cytosol"/>
    <property type="evidence" value="ECO:0007669"/>
    <property type="project" value="TreeGrafter"/>
</dbReference>
<dbReference type="InterPro" id="IPR050472">
    <property type="entry name" value="Anth_synth/Amidotransfase"/>
</dbReference>
<dbReference type="PRINTS" id="PR00097">
    <property type="entry name" value="ANTSNTHASEII"/>
</dbReference>
<keyword evidence="4" id="KW-1185">Reference proteome</keyword>
<keyword evidence="1" id="KW-0315">Glutamine amidotransferase</keyword>
<dbReference type="NCBIfam" id="TIGR00566">
    <property type="entry name" value="trpG_papA"/>
    <property type="match status" value="1"/>
</dbReference>
<accession>A0A097ATG9</accession>
<dbReference type="Gene3D" id="3.40.50.880">
    <property type="match status" value="1"/>
</dbReference>
<dbReference type="EMBL" id="CP009170">
    <property type="protein sequence ID" value="AIS53108.1"/>
    <property type="molecule type" value="Genomic_DNA"/>
</dbReference>
<proteinExistence type="predicted"/>
<dbReference type="HOGENOM" id="CLU_014340_1_2_9"/>
<dbReference type="GO" id="GO:0046820">
    <property type="term" value="F:4-amino-4-deoxychorismate synthase activity"/>
    <property type="evidence" value="ECO:0007669"/>
    <property type="project" value="UniProtKB-EC"/>
</dbReference>
<organism evidence="3 4">
    <name type="scientific">Thermoanaerobacter kivui</name>
    <name type="common">Acetogenium kivui</name>
    <dbReference type="NCBI Taxonomy" id="2325"/>
    <lineage>
        <taxon>Bacteria</taxon>
        <taxon>Bacillati</taxon>
        <taxon>Bacillota</taxon>
        <taxon>Clostridia</taxon>
        <taxon>Thermoanaerobacterales</taxon>
        <taxon>Thermoanaerobacteraceae</taxon>
        <taxon>Thermoanaerobacter</taxon>
    </lineage>
</organism>
<dbReference type="SUPFAM" id="SSF52317">
    <property type="entry name" value="Class I glutamine amidotransferase-like"/>
    <property type="match status" value="1"/>
</dbReference>
<dbReference type="PANTHER" id="PTHR43418:SF4">
    <property type="entry name" value="MULTIFUNCTIONAL TRYPTOPHAN BIOSYNTHESIS PROTEIN"/>
    <property type="match status" value="1"/>
</dbReference>
<dbReference type="RefSeq" id="WP_049685742.1">
    <property type="nucleotide sequence ID" value="NZ_CP009170.1"/>
</dbReference>
<dbReference type="CDD" id="cd01743">
    <property type="entry name" value="GATase1_Anthranilate_Synthase"/>
    <property type="match status" value="1"/>
</dbReference>
<protein>
    <submittedName>
        <fullName evidence="3">Aminodeoxychorismate synthase component 2</fullName>
        <ecNumber evidence="3">2.6.1.85</ecNumber>
    </submittedName>
</protein>
<evidence type="ECO:0000259" key="2">
    <source>
        <dbReference type="Pfam" id="PF00117"/>
    </source>
</evidence>
<dbReference type="OrthoDB" id="9804328at2"/>
<evidence type="ECO:0000313" key="4">
    <source>
        <dbReference type="Proteomes" id="UP000029669"/>
    </source>
</evidence>